<sequence length="108" mass="11484">MDRKVKCGSKDDGISSSASHMAQSLDDLYKLGAHTYSVQYRQRLGGLRLTGLLGKLCEAISLLVTTPASGYPYTWSLVASSSPSSSSIAQVEATDKPPAVDSHGHWKG</sequence>
<comment type="caution">
    <text evidence="2">The sequence shown here is derived from an EMBL/GenBank/DDBJ whole genome shotgun (WGS) entry which is preliminary data.</text>
</comment>
<feature type="region of interest" description="Disordered" evidence="1">
    <location>
        <begin position="86"/>
        <end position="108"/>
    </location>
</feature>
<gene>
    <name evidence="2" type="ORF">A9Z42_0068570</name>
</gene>
<accession>A0A2H2ZN07</accession>
<proteinExistence type="predicted"/>
<evidence type="ECO:0000313" key="2">
    <source>
        <dbReference type="EMBL" id="OTA06082.1"/>
    </source>
</evidence>
<evidence type="ECO:0000313" key="3">
    <source>
        <dbReference type="Proteomes" id="UP000219286"/>
    </source>
</evidence>
<dbReference type="EMBL" id="LFMI01000658">
    <property type="protein sequence ID" value="OTA06082.1"/>
    <property type="molecule type" value="Genomic_DNA"/>
</dbReference>
<name>A0A2H2ZN07_TRIPA</name>
<organism evidence="2 3">
    <name type="scientific">Trichoderma parareesei</name>
    <name type="common">Filamentous fungus</name>
    <dbReference type="NCBI Taxonomy" id="858221"/>
    <lineage>
        <taxon>Eukaryota</taxon>
        <taxon>Fungi</taxon>
        <taxon>Dikarya</taxon>
        <taxon>Ascomycota</taxon>
        <taxon>Pezizomycotina</taxon>
        <taxon>Sordariomycetes</taxon>
        <taxon>Hypocreomycetidae</taxon>
        <taxon>Hypocreales</taxon>
        <taxon>Hypocreaceae</taxon>
        <taxon>Trichoderma</taxon>
    </lineage>
</organism>
<protein>
    <submittedName>
        <fullName evidence="2">Uncharacterized protein</fullName>
    </submittedName>
</protein>
<evidence type="ECO:0000256" key="1">
    <source>
        <dbReference type="SAM" id="MobiDB-lite"/>
    </source>
</evidence>
<dbReference type="Proteomes" id="UP000219286">
    <property type="component" value="Unassembled WGS sequence"/>
</dbReference>
<keyword evidence="3" id="KW-1185">Reference proteome</keyword>
<reference evidence="2 3" key="1">
    <citation type="journal article" date="2015" name="Genome Announc.">
        <title>Genome sequence and annotation of Trichoderma parareesei, the ancestor of the cellulase producer Trichoderma reesei.</title>
        <authorList>
            <person name="Yang D."/>
            <person name="Pomraning K."/>
            <person name="Kopchinskiy A."/>
            <person name="Karimi Aghcheh R."/>
            <person name="Atanasova L."/>
            <person name="Chenthamara K."/>
            <person name="Baker S.E."/>
            <person name="Zhang R."/>
            <person name="Shen Q."/>
            <person name="Freitag M."/>
            <person name="Kubicek C.P."/>
            <person name="Druzhinina I.S."/>
        </authorList>
    </citation>
    <scope>NUCLEOTIDE SEQUENCE [LARGE SCALE GENOMIC DNA]</scope>
    <source>
        <strain evidence="2 3">CBS 125925</strain>
    </source>
</reference>
<dbReference type="AlphaFoldDB" id="A0A2H2ZN07"/>